<evidence type="ECO:0000313" key="2">
    <source>
        <dbReference type="EMBL" id="KAJ3832080.1"/>
    </source>
</evidence>
<evidence type="ECO:0000256" key="1">
    <source>
        <dbReference type="PROSITE-ProRule" id="PRU00221"/>
    </source>
</evidence>
<dbReference type="SMART" id="SM00320">
    <property type="entry name" value="WD40"/>
    <property type="match status" value="1"/>
</dbReference>
<organism evidence="2 3">
    <name type="scientific">Lentinula raphanica</name>
    <dbReference type="NCBI Taxonomy" id="153919"/>
    <lineage>
        <taxon>Eukaryota</taxon>
        <taxon>Fungi</taxon>
        <taxon>Dikarya</taxon>
        <taxon>Basidiomycota</taxon>
        <taxon>Agaricomycotina</taxon>
        <taxon>Agaricomycetes</taxon>
        <taxon>Agaricomycetidae</taxon>
        <taxon>Agaricales</taxon>
        <taxon>Marasmiineae</taxon>
        <taxon>Omphalotaceae</taxon>
        <taxon>Lentinula</taxon>
    </lineage>
</organism>
<keyword evidence="1" id="KW-0853">WD repeat</keyword>
<protein>
    <recommendedName>
        <fullName evidence="4">WD40 repeat-like protein</fullName>
    </recommendedName>
</protein>
<dbReference type="EMBL" id="MU807089">
    <property type="protein sequence ID" value="KAJ3832080.1"/>
    <property type="molecule type" value="Genomic_DNA"/>
</dbReference>
<dbReference type="InterPro" id="IPR004083">
    <property type="entry name" value="Raptor"/>
</dbReference>
<comment type="caution">
    <text evidence="2">The sequence shown here is derived from an EMBL/GenBank/DDBJ whole genome shotgun (WGS) entry which is preliminary data.</text>
</comment>
<dbReference type="PANTHER" id="PTHR12848:SF16">
    <property type="entry name" value="REGULATORY-ASSOCIATED PROTEIN OF MTOR"/>
    <property type="match status" value="1"/>
</dbReference>
<dbReference type="GO" id="GO:0071230">
    <property type="term" value="P:cellular response to amino acid stimulus"/>
    <property type="evidence" value="ECO:0007669"/>
    <property type="project" value="TreeGrafter"/>
</dbReference>
<dbReference type="GO" id="GO:0031931">
    <property type="term" value="C:TORC1 complex"/>
    <property type="evidence" value="ECO:0007669"/>
    <property type="project" value="InterPro"/>
</dbReference>
<feature type="non-terminal residue" evidence="2">
    <location>
        <position position="1"/>
    </location>
</feature>
<accession>A0AA38U5P7</accession>
<dbReference type="GO" id="GO:0010506">
    <property type="term" value="P:regulation of autophagy"/>
    <property type="evidence" value="ECO:0007669"/>
    <property type="project" value="TreeGrafter"/>
</dbReference>
<dbReference type="PANTHER" id="PTHR12848">
    <property type="entry name" value="REGULATORY-ASSOCIATED PROTEIN OF MTOR"/>
    <property type="match status" value="1"/>
</dbReference>
<evidence type="ECO:0000313" key="3">
    <source>
        <dbReference type="Proteomes" id="UP001163846"/>
    </source>
</evidence>
<dbReference type="SUPFAM" id="SSF50978">
    <property type="entry name" value="WD40 repeat-like"/>
    <property type="match status" value="1"/>
</dbReference>
<keyword evidence="3" id="KW-1185">Reference proteome</keyword>
<dbReference type="Gene3D" id="2.130.10.10">
    <property type="entry name" value="YVTN repeat-like/Quinoprotein amine dehydrogenase"/>
    <property type="match status" value="1"/>
</dbReference>
<dbReference type="InterPro" id="IPR001680">
    <property type="entry name" value="WD40_rpt"/>
</dbReference>
<dbReference type="GO" id="GO:0030674">
    <property type="term" value="F:protein-macromolecule adaptor activity"/>
    <property type="evidence" value="ECO:0007669"/>
    <property type="project" value="TreeGrafter"/>
</dbReference>
<dbReference type="GO" id="GO:0030307">
    <property type="term" value="P:positive regulation of cell growth"/>
    <property type="evidence" value="ECO:0007669"/>
    <property type="project" value="TreeGrafter"/>
</dbReference>
<dbReference type="PROSITE" id="PS50082">
    <property type="entry name" value="WD_REPEATS_2"/>
    <property type="match status" value="1"/>
</dbReference>
<dbReference type="InterPro" id="IPR036322">
    <property type="entry name" value="WD40_repeat_dom_sf"/>
</dbReference>
<name>A0AA38U5P7_9AGAR</name>
<dbReference type="Proteomes" id="UP001163846">
    <property type="component" value="Unassembled WGS sequence"/>
</dbReference>
<dbReference type="InterPro" id="IPR015943">
    <property type="entry name" value="WD40/YVTN_repeat-like_dom_sf"/>
</dbReference>
<dbReference type="GO" id="GO:0031929">
    <property type="term" value="P:TOR signaling"/>
    <property type="evidence" value="ECO:0007669"/>
    <property type="project" value="InterPro"/>
</dbReference>
<gene>
    <name evidence="2" type="ORF">F5878DRAFT_548648</name>
</gene>
<feature type="repeat" description="WD" evidence="1">
    <location>
        <begin position="10"/>
        <end position="45"/>
    </location>
</feature>
<dbReference type="AlphaFoldDB" id="A0AA38U5P7"/>
<dbReference type="GO" id="GO:0009267">
    <property type="term" value="P:cellular response to starvation"/>
    <property type="evidence" value="ECO:0007669"/>
    <property type="project" value="TreeGrafter"/>
</dbReference>
<reference evidence="2" key="1">
    <citation type="submission" date="2022-08" db="EMBL/GenBank/DDBJ databases">
        <authorList>
            <consortium name="DOE Joint Genome Institute"/>
            <person name="Min B."/>
            <person name="Riley R."/>
            <person name="Sierra-Patev S."/>
            <person name="Naranjo-Ortiz M."/>
            <person name="Looney B."/>
            <person name="Konkel Z."/>
            <person name="Slot J.C."/>
            <person name="Sakamoto Y."/>
            <person name="Steenwyk J.L."/>
            <person name="Rokas A."/>
            <person name="Carro J."/>
            <person name="Camarero S."/>
            <person name="Ferreira P."/>
            <person name="Molpeceres G."/>
            <person name="Ruiz-Duenas F.J."/>
            <person name="Serrano A."/>
            <person name="Henrissat B."/>
            <person name="Drula E."/>
            <person name="Hughes K.W."/>
            <person name="Mata J.L."/>
            <person name="Ishikawa N.K."/>
            <person name="Vargas-Isla R."/>
            <person name="Ushijima S."/>
            <person name="Smith C.A."/>
            <person name="Ahrendt S."/>
            <person name="Andreopoulos W."/>
            <person name="He G."/>
            <person name="Labutti K."/>
            <person name="Lipzen A."/>
            <person name="Ng V."/>
            <person name="Sandor L."/>
            <person name="Barry K."/>
            <person name="Martinez A.T."/>
            <person name="Xiao Y."/>
            <person name="Gibbons J.G."/>
            <person name="Terashima K."/>
            <person name="Hibbett D.S."/>
            <person name="Grigoriev I.V."/>
        </authorList>
    </citation>
    <scope>NUCLEOTIDE SEQUENCE</scope>
    <source>
        <strain evidence="2">TFB9207</strain>
    </source>
</reference>
<proteinExistence type="predicted"/>
<evidence type="ECO:0008006" key="4">
    <source>
        <dbReference type="Google" id="ProtNLM"/>
    </source>
</evidence>
<dbReference type="GO" id="GO:0005737">
    <property type="term" value="C:cytoplasm"/>
    <property type="evidence" value="ECO:0007669"/>
    <property type="project" value="TreeGrafter"/>
</dbReference>
<sequence>EEEEAIVQTHRGHFAWVQNVKSHPTMMYQLFSASVEGEVKLWDIRGRTDKVVTTWNLMQDVGLSAFDVHSTAEVFAGWAFLLRILESERSVLTSSHSSSAITNTRYRSQRLSFRSLVAEHDEPLSQYNISTGLVTAPVKLNPSPYIPRASSFVFHPTEMLCGVGESDGSSELYLAVFSMFIC</sequence>